<keyword evidence="6" id="KW-1185">Reference proteome</keyword>
<sequence length="724" mass="81575">MLTLICIGNHEHRHPDGSPGGQARIFHLVKPHHVFELVLSVASLRAQDCAIGFAFARVHMGEACRIVWVHLTTCIAKEANGGNPFISCQGVPYCLCKMVKSKRFWCIPLDGGSNEVFAVDIGLDQPVFDLKVMIKASLNRMRQYDAQDIPLYKLNEPVLVAPAATLLQRIKAQGEIEDIAVKMKEPSESLGDVFPGGASFICVTVYMSIDIHFAPEDEPGPPFKRARLTSPDEIPDWLQELHKKIWNRKDLRQELFRSVTLTLTDYNRLQESMTKLYLNVQEEDCWNGTAGVVTARLAALQSSNNCLVTDHGPHRIVQPINHNDDQTEGDDEVDEELGSLFPFALEYLDLSSLNLQSPPPCMPMPLLIRKEYHILSKMLNDLPQDGRGSAIITGQPGIGKTAYLYYRLIQSMLAGTRCLFQPIRNEKHENTVYLIAESSIEVVNSWSTEGVVAFFDADGPSPRPAQFIIDNHYIKIIGACLPNVADEKWTTKMGNGAVLNRIVTTLWSRQELYITGMFLAVPHLPYSRLQELTTYFGFNPRTCFNARLKPHYLLDYLGSIEKKIDETAKKTSLESIWRETCSRKSISHSIFQISPKDDRRMLSQVTTAAISPWALTTLLKIYEHRQADASFEFYNMIKDLPDEGTIRGAGAIHDTVSDWIQHLPVDVSWSHGEFLLLFVNIPPLARGRSHPAKVCSPGPARSRLSCNFYPLYSRGRFNRNPCYC</sequence>
<dbReference type="EMBL" id="DS547098">
    <property type="protein sequence ID" value="EDR09962.1"/>
    <property type="molecule type" value="Genomic_DNA"/>
</dbReference>
<dbReference type="AlphaFoldDB" id="B0D6I7"/>
<dbReference type="InterPro" id="IPR045379">
    <property type="entry name" value="Crinkler_N"/>
</dbReference>
<evidence type="ECO:0000313" key="5">
    <source>
        <dbReference type="EMBL" id="EDR09962.1"/>
    </source>
</evidence>
<feature type="domain" description="Crinkler effector protein N-terminal" evidence="4">
    <location>
        <begin position="104"/>
        <end position="198"/>
    </location>
</feature>
<organism evidence="6">
    <name type="scientific">Laccaria bicolor (strain S238N-H82 / ATCC MYA-4686)</name>
    <name type="common">Bicoloured deceiver</name>
    <name type="synonym">Laccaria laccata var. bicolor</name>
    <dbReference type="NCBI Taxonomy" id="486041"/>
    <lineage>
        <taxon>Eukaryota</taxon>
        <taxon>Fungi</taxon>
        <taxon>Dikarya</taxon>
        <taxon>Basidiomycota</taxon>
        <taxon>Agaricomycotina</taxon>
        <taxon>Agaricomycetes</taxon>
        <taxon>Agaricomycetidae</taxon>
        <taxon>Agaricales</taxon>
        <taxon>Agaricineae</taxon>
        <taxon>Hydnangiaceae</taxon>
        <taxon>Laccaria</taxon>
    </lineage>
</organism>
<evidence type="ECO:0000256" key="1">
    <source>
        <dbReference type="ARBA" id="ARBA00004340"/>
    </source>
</evidence>
<dbReference type="OrthoDB" id="2340858at2759"/>
<dbReference type="GeneID" id="6074760"/>
<dbReference type="GO" id="GO:0005576">
    <property type="term" value="C:extracellular region"/>
    <property type="evidence" value="ECO:0007669"/>
    <property type="project" value="UniProtKB-SubCell"/>
</dbReference>
<gene>
    <name evidence="5" type="ORF">LACBIDRAFT_293780</name>
</gene>
<dbReference type="Pfam" id="PF20147">
    <property type="entry name" value="Crinkler"/>
    <property type="match status" value="1"/>
</dbReference>
<keyword evidence="3" id="KW-0964">Secreted</keyword>
<dbReference type="KEGG" id="lbc:LACBIDRAFT_293780"/>
<name>B0D6I7_LACBS</name>
<dbReference type="Proteomes" id="UP000001194">
    <property type="component" value="Unassembled WGS sequence"/>
</dbReference>
<dbReference type="HOGENOM" id="CLU_382193_0_0_1"/>
<evidence type="ECO:0000256" key="2">
    <source>
        <dbReference type="ARBA" id="ARBA00004613"/>
    </source>
</evidence>
<comment type="subcellular location">
    <subcellularLocation>
        <location evidence="1">Host cell</location>
    </subcellularLocation>
    <subcellularLocation>
        <location evidence="2">Secreted</location>
    </subcellularLocation>
</comment>
<reference evidence="5 6" key="1">
    <citation type="journal article" date="2008" name="Nature">
        <title>The genome of Laccaria bicolor provides insights into mycorrhizal symbiosis.</title>
        <authorList>
            <person name="Martin F."/>
            <person name="Aerts A."/>
            <person name="Ahren D."/>
            <person name="Brun A."/>
            <person name="Danchin E.G.J."/>
            <person name="Duchaussoy F."/>
            <person name="Gibon J."/>
            <person name="Kohler A."/>
            <person name="Lindquist E."/>
            <person name="Pereda V."/>
            <person name="Salamov A."/>
            <person name="Shapiro H.J."/>
            <person name="Wuyts J."/>
            <person name="Blaudez D."/>
            <person name="Buee M."/>
            <person name="Brokstein P."/>
            <person name="Canbaeck B."/>
            <person name="Cohen D."/>
            <person name="Courty P.E."/>
            <person name="Coutinho P.M."/>
            <person name="Delaruelle C."/>
            <person name="Detter J.C."/>
            <person name="Deveau A."/>
            <person name="DiFazio S."/>
            <person name="Duplessis S."/>
            <person name="Fraissinet-Tachet L."/>
            <person name="Lucic E."/>
            <person name="Frey-Klett P."/>
            <person name="Fourrey C."/>
            <person name="Feussner I."/>
            <person name="Gay G."/>
            <person name="Grimwood J."/>
            <person name="Hoegger P.J."/>
            <person name="Jain P."/>
            <person name="Kilaru S."/>
            <person name="Labbe J."/>
            <person name="Lin Y.C."/>
            <person name="Legue V."/>
            <person name="Le Tacon F."/>
            <person name="Marmeisse R."/>
            <person name="Melayah D."/>
            <person name="Montanini B."/>
            <person name="Muratet M."/>
            <person name="Nehls U."/>
            <person name="Niculita-Hirzel H."/>
            <person name="Oudot-Le Secq M.P."/>
            <person name="Peter M."/>
            <person name="Quesneville H."/>
            <person name="Rajashekar B."/>
            <person name="Reich M."/>
            <person name="Rouhier N."/>
            <person name="Schmutz J."/>
            <person name="Yin T."/>
            <person name="Chalot M."/>
            <person name="Henrissat B."/>
            <person name="Kuees U."/>
            <person name="Lucas S."/>
            <person name="Van de Peer Y."/>
            <person name="Podila G.K."/>
            <person name="Polle A."/>
            <person name="Pukkila P.J."/>
            <person name="Richardson P.M."/>
            <person name="Rouze P."/>
            <person name="Sanders I.R."/>
            <person name="Stajich J.E."/>
            <person name="Tunlid A."/>
            <person name="Tuskan G."/>
            <person name="Grigoriev I.V."/>
        </authorList>
    </citation>
    <scope>NUCLEOTIDE SEQUENCE [LARGE SCALE GENOMIC DNA]</scope>
    <source>
        <strain evidence="6">S238N-H82 / ATCC MYA-4686</strain>
    </source>
</reference>
<dbReference type="GO" id="GO:0043657">
    <property type="term" value="C:host cell"/>
    <property type="evidence" value="ECO:0007669"/>
    <property type="project" value="UniProtKB-SubCell"/>
</dbReference>
<proteinExistence type="predicted"/>
<evidence type="ECO:0000313" key="6">
    <source>
        <dbReference type="Proteomes" id="UP000001194"/>
    </source>
</evidence>
<dbReference type="InParanoid" id="B0D6I7"/>
<evidence type="ECO:0000259" key="4">
    <source>
        <dbReference type="Pfam" id="PF20147"/>
    </source>
</evidence>
<accession>B0D6I7</accession>
<dbReference type="RefSeq" id="XP_001879347.1">
    <property type="nucleotide sequence ID" value="XM_001879312.1"/>
</dbReference>
<evidence type="ECO:0000256" key="3">
    <source>
        <dbReference type="ARBA" id="ARBA00022525"/>
    </source>
</evidence>
<protein>
    <submittedName>
        <fullName evidence="5">Predicted protein</fullName>
    </submittedName>
</protein>